<evidence type="ECO:0000313" key="5">
    <source>
        <dbReference type="EMBL" id="SFJ27946.1"/>
    </source>
</evidence>
<evidence type="ECO:0008006" key="7">
    <source>
        <dbReference type="Google" id="ProtNLM"/>
    </source>
</evidence>
<dbReference type="EMBL" id="FORX01000002">
    <property type="protein sequence ID" value="SFJ27946.1"/>
    <property type="molecule type" value="Genomic_DNA"/>
</dbReference>
<dbReference type="NCBIfam" id="TIGR02231">
    <property type="entry name" value="mucoidy inhibitor MuiA family protein"/>
    <property type="match status" value="1"/>
</dbReference>
<sequence>MTRILTALMLLFPLWAWAAPTQVTLFPGSAQVEEVSAVTVESGEAGLSSCTLVLPSQADPASLRFGKLAEKGTIADLAWKTRQEKNQSALEPLNRRLAELKTERDAVLSELEGVRGRIAFWKAQTKPGEQTVAALRELAEEMGKALREDTAKAQALTPRLEELEARIVWVEKEIADTAGKGRTVWEVRVLVAGAAPKELSYSYTLRDCGWTPMYRLEASPARKSIDFSWQAKVWQRSGQDWSDVRLFLATMQPQIQAEPSSLPPWEIGPLRVFRKAMAGAPMMSMRSDAANEEMLAEAPPEPVQVRHSTYAAWDMGKKSVPAGDTRILEIERDAWPVTFTHLIRPSLDSKAFVQARAEFTEPKELPPGTAFFFIDGAMVDQRQFSLSGRDATVFFGTDPLLTCTTVLKDKKTGEKGIFKQKQTFLRQWTMTVRNAAERPAQVRIEEPRPLPRDERINLELTAKPEPLKEDDPEILAWNSTIAAGAEMTITLDLKLDAPEDLNIDPGWRW</sequence>
<dbReference type="PANTHER" id="PTHR31005">
    <property type="entry name" value="DUF4139 DOMAIN-CONTAINING PROTEIN"/>
    <property type="match status" value="1"/>
</dbReference>
<feature type="domain" description="DUF4140" evidence="4">
    <location>
        <begin position="23"/>
        <end position="121"/>
    </location>
</feature>
<dbReference type="PANTHER" id="PTHR31005:SF8">
    <property type="entry name" value="DUF4139 DOMAIN-CONTAINING PROTEIN"/>
    <property type="match status" value="1"/>
</dbReference>
<dbReference type="Pfam" id="PF13600">
    <property type="entry name" value="DUF4140"/>
    <property type="match status" value="1"/>
</dbReference>
<dbReference type="STRING" id="52560.SAMN04488082_102191"/>
<accession>A0A1I3Q483</accession>
<name>A0A1I3Q483_9BACT</name>
<dbReference type="OrthoDB" id="5449693at2"/>
<keyword evidence="1" id="KW-0175">Coiled coil</keyword>
<gene>
    <name evidence="5" type="ORF">SAMN04488082_102191</name>
</gene>
<dbReference type="Proteomes" id="UP000198635">
    <property type="component" value="Unassembled WGS sequence"/>
</dbReference>
<organism evidence="5 6">
    <name type="scientific">Desulfomicrobium apsheronum</name>
    <dbReference type="NCBI Taxonomy" id="52560"/>
    <lineage>
        <taxon>Bacteria</taxon>
        <taxon>Pseudomonadati</taxon>
        <taxon>Thermodesulfobacteriota</taxon>
        <taxon>Desulfovibrionia</taxon>
        <taxon>Desulfovibrionales</taxon>
        <taxon>Desulfomicrobiaceae</taxon>
        <taxon>Desulfomicrobium</taxon>
    </lineage>
</organism>
<evidence type="ECO:0000259" key="4">
    <source>
        <dbReference type="Pfam" id="PF13600"/>
    </source>
</evidence>
<protein>
    <recommendedName>
        <fullName evidence="7">DUF4139 domain-containing protein</fullName>
    </recommendedName>
</protein>
<keyword evidence="2" id="KW-0732">Signal</keyword>
<feature type="domain" description="DUF4139" evidence="3">
    <location>
        <begin position="199"/>
        <end position="499"/>
    </location>
</feature>
<dbReference type="InterPro" id="IPR011935">
    <property type="entry name" value="CHP02231"/>
</dbReference>
<dbReference type="RefSeq" id="WP_092372660.1">
    <property type="nucleotide sequence ID" value="NZ_FORX01000002.1"/>
</dbReference>
<dbReference type="AlphaFoldDB" id="A0A1I3Q483"/>
<proteinExistence type="predicted"/>
<feature type="coiled-coil region" evidence="1">
    <location>
        <begin position="90"/>
        <end position="117"/>
    </location>
</feature>
<evidence type="ECO:0000259" key="3">
    <source>
        <dbReference type="Pfam" id="PF13598"/>
    </source>
</evidence>
<dbReference type="InterPro" id="IPR025554">
    <property type="entry name" value="DUF4140"/>
</dbReference>
<dbReference type="InterPro" id="IPR037291">
    <property type="entry name" value="DUF4139"/>
</dbReference>
<evidence type="ECO:0000313" key="6">
    <source>
        <dbReference type="Proteomes" id="UP000198635"/>
    </source>
</evidence>
<evidence type="ECO:0000256" key="2">
    <source>
        <dbReference type="SAM" id="SignalP"/>
    </source>
</evidence>
<evidence type="ECO:0000256" key="1">
    <source>
        <dbReference type="SAM" id="Coils"/>
    </source>
</evidence>
<feature type="signal peptide" evidence="2">
    <location>
        <begin position="1"/>
        <end position="18"/>
    </location>
</feature>
<dbReference type="Pfam" id="PF13598">
    <property type="entry name" value="DUF4139"/>
    <property type="match status" value="1"/>
</dbReference>
<feature type="chain" id="PRO_5011498768" description="DUF4139 domain-containing protein" evidence="2">
    <location>
        <begin position="19"/>
        <end position="509"/>
    </location>
</feature>
<reference evidence="6" key="1">
    <citation type="submission" date="2016-10" db="EMBL/GenBank/DDBJ databases">
        <authorList>
            <person name="Varghese N."/>
            <person name="Submissions S."/>
        </authorList>
    </citation>
    <scope>NUCLEOTIDE SEQUENCE [LARGE SCALE GENOMIC DNA]</scope>
    <source>
        <strain evidence="6">DSM 5918</strain>
    </source>
</reference>
<keyword evidence="6" id="KW-1185">Reference proteome</keyword>